<dbReference type="Gene3D" id="1.20.5.1930">
    <property type="match status" value="1"/>
</dbReference>
<protein>
    <submittedName>
        <fullName evidence="7">Signal transduction histidine kinase</fullName>
    </submittedName>
</protein>
<evidence type="ECO:0000256" key="5">
    <source>
        <dbReference type="SAM" id="Phobius"/>
    </source>
</evidence>
<evidence type="ECO:0000313" key="7">
    <source>
        <dbReference type="EMBL" id="PJJ55764.1"/>
    </source>
</evidence>
<feature type="compositionally biased region" description="Low complexity" evidence="4">
    <location>
        <begin position="392"/>
        <end position="419"/>
    </location>
</feature>
<keyword evidence="5" id="KW-1133">Transmembrane helix</keyword>
<feature type="transmembrane region" description="Helical" evidence="5">
    <location>
        <begin position="34"/>
        <end position="50"/>
    </location>
</feature>
<dbReference type="PANTHER" id="PTHR24421">
    <property type="entry name" value="NITRATE/NITRITE SENSOR PROTEIN NARX-RELATED"/>
    <property type="match status" value="1"/>
</dbReference>
<dbReference type="CDD" id="cd16917">
    <property type="entry name" value="HATPase_UhpB-NarQ-NarX-like"/>
    <property type="match status" value="1"/>
</dbReference>
<name>A0A2M9BCY1_9MICO</name>
<feature type="compositionally biased region" description="Low complexity" evidence="4">
    <location>
        <begin position="433"/>
        <end position="455"/>
    </location>
</feature>
<keyword evidence="3" id="KW-0902">Two-component regulatory system</keyword>
<dbReference type="SUPFAM" id="SSF55874">
    <property type="entry name" value="ATPase domain of HSP90 chaperone/DNA topoisomerase II/histidine kinase"/>
    <property type="match status" value="1"/>
</dbReference>
<comment type="caution">
    <text evidence="7">The sequence shown here is derived from an EMBL/GenBank/DDBJ whole genome shotgun (WGS) entry which is preliminary data.</text>
</comment>
<dbReference type="OrthoDB" id="144293at2"/>
<feature type="transmembrane region" description="Helical" evidence="5">
    <location>
        <begin position="135"/>
        <end position="156"/>
    </location>
</feature>
<keyword evidence="1" id="KW-0808">Transferase</keyword>
<evidence type="ECO:0000256" key="2">
    <source>
        <dbReference type="ARBA" id="ARBA00022777"/>
    </source>
</evidence>
<dbReference type="InterPro" id="IPR050482">
    <property type="entry name" value="Sensor_HK_TwoCompSys"/>
</dbReference>
<dbReference type="Proteomes" id="UP000230161">
    <property type="component" value="Unassembled WGS sequence"/>
</dbReference>
<organism evidence="7 8">
    <name type="scientific">Compostimonas suwonensis</name>
    <dbReference type="NCBI Taxonomy" id="1048394"/>
    <lineage>
        <taxon>Bacteria</taxon>
        <taxon>Bacillati</taxon>
        <taxon>Actinomycetota</taxon>
        <taxon>Actinomycetes</taxon>
        <taxon>Micrococcales</taxon>
        <taxon>Microbacteriaceae</taxon>
        <taxon>Compostimonas</taxon>
    </lineage>
</organism>
<dbReference type="InterPro" id="IPR003594">
    <property type="entry name" value="HATPase_dom"/>
</dbReference>
<keyword evidence="8" id="KW-1185">Reference proteome</keyword>
<dbReference type="GO" id="GO:0046983">
    <property type="term" value="F:protein dimerization activity"/>
    <property type="evidence" value="ECO:0007669"/>
    <property type="project" value="InterPro"/>
</dbReference>
<dbReference type="InterPro" id="IPR017205">
    <property type="entry name" value="Sig_transdc_His_kinase_ChrS"/>
</dbReference>
<dbReference type="RefSeq" id="WP_100345853.1">
    <property type="nucleotide sequence ID" value="NZ_PGFB01000005.1"/>
</dbReference>
<dbReference type="PIRSF" id="PIRSF037434">
    <property type="entry name" value="STHK_ChrS"/>
    <property type="match status" value="1"/>
</dbReference>
<feature type="domain" description="Histidine kinase/HSP90-like ATPase" evidence="6">
    <location>
        <begin position="312"/>
        <end position="440"/>
    </location>
</feature>
<reference evidence="7 8" key="1">
    <citation type="submission" date="2017-11" db="EMBL/GenBank/DDBJ databases">
        <title>Genomic Encyclopedia of Archaeal and Bacterial Type Strains, Phase II (KMG-II): From Individual Species to Whole Genera.</title>
        <authorList>
            <person name="Goeker M."/>
        </authorList>
    </citation>
    <scope>NUCLEOTIDE SEQUENCE [LARGE SCALE GENOMIC DNA]</scope>
    <source>
        <strain evidence="7 8">DSM 25625</strain>
    </source>
</reference>
<evidence type="ECO:0000256" key="4">
    <source>
        <dbReference type="SAM" id="MobiDB-lite"/>
    </source>
</evidence>
<evidence type="ECO:0000256" key="1">
    <source>
        <dbReference type="ARBA" id="ARBA00022679"/>
    </source>
</evidence>
<dbReference type="Pfam" id="PF07730">
    <property type="entry name" value="HisKA_3"/>
    <property type="match status" value="1"/>
</dbReference>
<keyword evidence="2 7" id="KW-0418">Kinase</keyword>
<dbReference type="PANTHER" id="PTHR24421:SF62">
    <property type="entry name" value="SENSORY TRANSDUCTION HISTIDINE KINASE"/>
    <property type="match status" value="1"/>
</dbReference>
<accession>A0A2M9BCY1</accession>
<evidence type="ECO:0000256" key="3">
    <source>
        <dbReference type="ARBA" id="ARBA00023012"/>
    </source>
</evidence>
<dbReference type="InterPro" id="IPR011712">
    <property type="entry name" value="Sig_transdc_His_kin_sub3_dim/P"/>
</dbReference>
<gene>
    <name evidence="7" type="ORF">CLV54_3116</name>
</gene>
<sequence>MKSRSWWDLAVGASTLVLAVIVGVGYTNTPDGRWGAWAVLAVVAVCYASFGRRGIPDGDSPTNIPFTIVLIAGTALGVYFTPNMLTYQVIVLPLLWCLAGSTRNAIVLNAIATALFAVAFVAGQGGGWDLVGQAVFIQGLSFAFSAVFGLWISNVYDYGEERARLLEELTAAQDELAALHREAGAVGERERLAREIHDTIAQSLTSIVMLAQRMRASAGTGTGTDTDTGGRSIADPANAAPTGRAAPLDTNLELIESTARDALADARALVSTLAPVGSGGLEASLTRLARRFERETGIRVASAVEANGLSRELEVVLLRCAQEGLANIRKHSGADAAWLTVERRDDVVRLTLRDDGVGIAEDALDADRGFGLAGMRERLALVGGELEVGPGAAAPRPDAASADHAAGTTGIAGTGSTATDSPASPPRPGTTLAVTIPATPARTTTPVNTPGKASA</sequence>
<dbReference type="GO" id="GO:0000155">
    <property type="term" value="F:phosphorelay sensor kinase activity"/>
    <property type="evidence" value="ECO:0007669"/>
    <property type="project" value="InterPro"/>
</dbReference>
<dbReference type="Gene3D" id="3.30.565.10">
    <property type="entry name" value="Histidine kinase-like ATPase, C-terminal domain"/>
    <property type="match status" value="1"/>
</dbReference>
<evidence type="ECO:0000259" key="6">
    <source>
        <dbReference type="SMART" id="SM00387"/>
    </source>
</evidence>
<feature type="transmembrane region" description="Helical" evidence="5">
    <location>
        <begin position="7"/>
        <end position="28"/>
    </location>
</feature>
<feature type="transmembrane region" description="Helical" evidence="5">
    <location>
        <begin position="85"/>
        <end position="101"/>
    </location>
</feature>
<feature type="region of interest" description="Disordered" evidence="4">
    <location>
        <begin position="392"/>
        <end position="455"/>
    </location>
</feature>
<feature type="transmembrane region" description="Helical" evidence="5">
    <location>
        <begin position="106"/>
        <end position="123"/>
    </location>
</feature>
<keyword evidence="5" id="KW-0812">Transmembrane</keyword>
<dbReference type="InterPro" id="IPR036890">
    <property type="entry name" value="HATPase_C_sf"/>
</dbReference>
<dbReference type="AlphaFoldDB" id="A0A2M9BCY1"/>
<dbReference type="EMBL" id="PGFB01000005">
    <property type="protein sequence ID" value="PJJ55764.1"/>
    <property type="molecule type" value="Genomic_DNA"/>
</dbReference>
<dbReference type="GO" id="GO:0016020">
    <property type="term" value="C:membrane"/>
    <property type="evidence" value="ECO:0007669"/>
    <property type="project" value="InterPro"/>
</dbReference>
<keyword evidence="5" id="KW-0472">Membrane</keyword>
<evidence type="ECO:0000313" key="8">
    <source>
        <dbReference type="Proteomes" id="UP000230161"/>
    </source>
</evidence>
<dbReference type="Pfam" id="PF02518">
    <property type="entry name" value="HATPase_c"/>
    <property type="match status" value="1"/>
</dbReference>
<dbReference type="SMART" id="SM00387">
    <property type="entry name" value="HATPase_c"/>
    <property type="match status" value="1"/>
</dbReference>
<proteinExistence type="predicted"/>